<gene>
    <name evidence="9" type="ORF">FGO68_gene12175</name>
</gene>
<dbReference type="InterPro" id="IPR004568">
    <property type="entry name" value="Ppantetheine-prot_Trfase_dom"/>
</dbReference>
<dbReference type="NCBIfam" id="TIGR00516">
    <property type="entry name" value="acpS"/>
    <property type="match status" value="1"/>
</dbReference>
<comment type="caution">
    <text evidence="9">The sequence shown here is derived from an EMBL/GenBank/DDBJ whole genome shotgun (WGS) entry which is preliminary data.</text>
</comment>
<dbReference type="GO" id="GO:0008897">
    <property type="term" value="F:holo-[acyl-carrier-protein] synthase activity"/>
    <property type="evidence" value="ECO:0007669"/>
    <property type="project" value="InterPro"/>
</dbReference>
<organism evidence="9 10">
    <name type="scientific">Halteria grandinella</name>
    <dbReference type="NCBI Taxonomy" id="5974"/>
    <lineage>
        <taxon>Eukaryota</taxon>
        <taxon>Sar</taxon>
        <taxon>Alveolata</taxon>
        <taxon>Ciliophora</taxon>
        <taxon>Intramacronucleata</taxon>
        <taxon>Spirotrichea</taxon>
        <taxon>Stichotrichia</taxon>
        <taxon>Sporadotrichida</taxon>
        <taxon>Halteriidae</taxon>
        <taxon>Halteria</taxon>
    </lineage>
</organism>
<evidence type="ECO:0000256" key="7">
    <source>
        <dbReference type="ARBA" id="ARBA00023160"/>
    </source>
</evidence>
<evidence type="ECO:0000256" key="6">
    <source>
        <dbReference type="ARBA" id="ARBA00023098"/>
    </source>
</evidence>
<keyword evidence="5" id="KW-0460">Magnesium</keyword>
<dbReference type="GO" id="GO:0000287">
    <property type="term" value="F:magnesium ion binding"/>
    <property type="evidence" value="ECO:0007669"/>
    <property type="project" value="InterPro"/>
</dbReference>
<dbReference type="AlphaFoldDB" id="A0A8J8NHI9"/>
<keyword evidence="10" id="KW-1185">Reference proteome</keyword>
<dbReference type="InterPro" id="IPR002582">
    <property type="entry name" value="ACPS"/>
</dbReference>
<keyword evidence="4" id="KW-0276">Fatty acid metabolism</keyword>
<protein>
    <recommendedName>
        <fullName evidence="8">4'-phosphopantetheinyl transferase domain-containing protein</fullName>
    </recommendedName>
</protein>
<name>A0A8J8NHI9_HALGN</name>
<dbReference type="SUPFAM" id="SSF56214">
    <property type="entry name" value="4'-phosphopantetheinyl transferase"/>
    <property type="match status" value="1"/>
</dbReference>
<evidence type="ECO:0000256" key="3">
    <source>
        <dbReference type="ARBA" id="ARBA00022723"/>
    </source>
</evidence>
<keyword evidence="6" id="KW-0443">Lipid metabolism</keyword>
<evidence type="ECO:0000256" key="2">
    <source>
        <dbReference type="ARBA" id="ARBA00022679"/>
    </source>
</evidence>
<accession>A0A8J8NHI9</accession>
<evidence type="ECO:0000313" key="9">
    <source>
        <dbReference type="EMBL" id="TNV75147.1"/>
    </source>
</evidence>
<evidence type="ECO:0000256" key="1">
    <source>
        <dbReference type="ARBA" id="ARBA00022516"/>
    </source>
</evidence>
<keyword evidence="2" id="KW-0808">Transferase</keyword>
<dbReference type="OrthoDB" id="15433at2759"/>
<dbReference type="HAMAP" id="MF_00101">
    <property type="entry name" value="AcpS"/>
    <property type="match status" value="1"/>
</dbReference>
<dbReference type="NCBIfam" id="TIGR00556">
    <property type="entry name" value="pantethn_trn"/>
    <property type="match status" value="1"/>
</dbReference>
<keyword evidence="1" id="KW-0444">Lipid biosynthesis</keyword>
<sequence>MAFKIPRIFGVGTDICSVQRMTHMIDRGPQFLDRFLKRVLHDQEIEEFKKINQSQEDVKQAGQYLASRWAFKEAMVKASGNTGLYYPGMYLKKGENKGKPVPTIEGEVNIKIMLEELQISGIHASISHEDQFAVAYVTLETLLVI</sequence>
<dbReference type="Gene3D" id="3.90.470.20">
    <property type="entry name" value="4'-phosphopantetheinyl transferase domain"/>
    <property type="match status" value="1"/>
</dbReference>
<dbReference type="InterPro" id="IPR008278">
    <property type="entry name" value="4-PPantetheinyl_Trfase_dom"/>
</dbReference>
<reference evidence="9" key="1">
    <citation type="submission" date="2019-06" db="EMBL/GenBank/DDBJ databases">
        <authorList>
            <person name="Zheng W."/>
        </authorList>
    </citation>
    <scope>NUCLEOTIDE SEQUENCE</scope>
    <source>
        <strain evidence="9">QDHG01</strain>
    </source>
</reference>
<dbReference type="GO" id="GO:0006633">
    <property type="term" value="P:fatty acid biosynthetic process"/>
    <property type="evidence" value="ECO:0007669"/>
    <property type="project" value="UniProtKB-KW"/>
</dbReference>
<evidence type="ECO:0000256" key="5">
    <source>
        <dbReference type="ARBA" id="ARBA00022842"/>
    </source>
</evidence>
<dbReference type="Pfam" id="PF01648">
    <property type="entry name" value="ACPS"/>
    <property type="match status" value="1"/>
</dbReference>
<evidence type="ECO:0000256" key="4">
    <source>
        <dbReference type="ARBA" id="ARBA00022832"/>
    </source>
</evidence>
<evidence type="ECO:0000259" key="8">
    <source>
        <dbReference type="Pfam" id="PF01648"/>
    </source>
</evidence>
<dbReference type="EMBL" id="RRYP01016322">
    <property type="protein sequence ID" value="TNV75147.1"/>
    <property type="molecule type" value="Genomic_DNA"/>
</dbReference>
<dbReference type="InterPro" id="IPR037143">
    <property type="entry name" value="4-PPantetheinyl_Trfase_dom_sf"/>
</dbReference>
<feature type="domain" description="4'-phosphopantetheinyl transferase" evidence="8">
    <location>
        <begin position="10"/>
        <end position="83"/>
    </location>
</feature>
<keyword evidence="7" id="KW-0275">Fatty acid biosynthesis</keyword>
<dbReference type="Proteomes" id="UP000785679">
    <property type="component" value="Unassembled WGS sequence"/>
</dbReference>
<evidence type="ECO:0000313" key="10">
    <source>
        <dbReference type="Proteomes" id="UP000785679"/>
    </source>
</evidence>
<proteinExistence type="inferred from homology"/>
<keyword evidence="3" id="KW-0479">Metal-binding</keyword>